<reference evidence="1" key="1">
    <citation type="journal article" date="2021" name="Proc. Natl. Acad. Sci. U.S.A.">
        <title>A Catalog of Tens of Thousands of Viruses from Human Metagenomes Reveals Hidden Associations with Chronic Diseases.</title>
        <authorList>
            <person name="Tisza M.J."/>
            <person name="Buck C.B."/>
        </authorList>
    </citation>
    <scope>NUCLEOTIDE SEQUENCE</scope>
    <source>
        <strain evidence="1">CtgaU3</strain>
    </source>
</reference>
<accession>A0A8S5UW03</accession>
<name>A0A8S5UW03_9CAUD</name>
<dbReference type="EMBL" id="BK016153">
    <property type="protein sequence ID" value="DAF98661.1"/>
    <property type="molecule type" value="Genomic_DNA"/>
</dbReference>
<sequence>MVVSDDEIERQAIRGYYQRLLVSGRPLPEGAPVDVVGPVWSFEDGVWDLPERTIALDAMVWASQWLRGPDGGPWRFTAEQARFLAWYYAVDESGTFCTPTVVLQRCKGWGKDPLAAVVALIALCGPSVPATDDGGDSWYGRPETDPWIRLLAVSQEQTRTTMGNMPALLPQETRDHYALHVGASGVSHKDGAAGIIVPITSNPAAAEGARATLTVCTETQNWTASNNGIAMMGVVRGDAAKSPKERQARVLHLCNAARSGVESVGLAVREAHEQGRDAEAGILYDSLEADATAQLTYEAAPEVVEAVRGDATWLVPDRITQDIMDPSTPPSESRRKWYNQVVAADTAWLERSDWDACLDKNLPELDPGDEVTVFFDGGKSDDATACVAVRVPDGAPFVVGLWQRPPDARAHGWVAPRERIDSEVRDFVEHHNTVGLWADPSHALDDVTMERFWDGIVDGWHQDYGRRLPLKASPQHAVNWDMSDPKHHKQFVYAAQALTSEIDARQFVHDGDPRLRAHALHAVRYPTKWGVSISKDHRESRRKIDLAVCLIAARMMRAVYRNGRRNRSRGKIW</sequence>
<evidence type="ECO:0000313" key="1">
    <source>
        <dbReference type="EMBL" id="DAF98661.1"/>
    </source>
</evidence>
<proteinExistence type="predicted"/>
<organism evidence="1">
    <name type="scientific">Siphoviridae sp. ctgaU3</name>
    <dbReference type="NCBI Taxonomy" id="2825609"/>
    <lineage>
        <taxon>Viruses</taxon>
        <taxon>Duplodnaviria</taxon>
        <taxon>Heunggongvirae</taxon>
        <taxon>Uroviricota</taxon>
        <taxon>Caudoviricetes</taxon>
    </lineage>
</organism>
<protein>
    <submittedName>
        <fullName evidence="1">Terminase</fullName>
    </submittedName>
</protein>